<dbReference type="CDD" id="cd19082">
    <property type="entry name" value="AKR_AKR10A1_2"/>
    <property type="match status" value="1"/>
</dbReference>
<protein>
    <submittedName>
        <fullName evidence="3">Oxidoreductase</fullName>
    </submittedName>
</protein>
<proteinExistence type="predicted"/>
<evidence type="ECO:0000313" key="3">
    <source>
        <dbReference type="EMBL" id="AIC94471.1"/>
    </source>
</evidence>
<evidence type="ECO:0000259" key="2">
    <source>
        <dbReference type="Pfam" id="PF00248"/>
    </source>
</evidence>
<dbReference type="STRING" id="1246626.BleG1_1893"/>
<dbReference type="KEGG" id="ble:BleG1_1893"/>
<accession>A0A060LTA4</accession>
<organism evidence="3 4">
    <name type="scientific">Shouchella lehensis G1</name>
    <dbReference type="NCBI Taxonomy" id="1246626"/>
    <lineage>
        <taxon>Bacteria</taxon>
        <taxon>Bacillati</taxon>
        <taxon>Bacillota</taxon>
        <taxon>Bacilli</taxon>
        <taxon>Bacillales</taxon>
        <taxon>Bacillaceae</taxon>
        <taxon>Shouchella</taxon>
    </lineage>
</organism>
<dbReference type="GO" id="GO:0016491">
    <property type="term" value="F:oxidoreductase activity"/>
    <property type="evidence" value="ECO:0007669"/>
    <property type="project" value="UniProtKB-KW"/>
</dbReference>
<dbReference type="InterPro" id="IPR023210">
    <property type="entry name" value="NADP_OxRdtase_dom"/>
</dbReference>
<dbReference type="PANTHER" id="PTHR43364">
    <property type="entry name" value="NADH-SPECIFIC METHYLGLYOXAL REDUCTASE-RELATED"/>
    <property type="match status" value="1"/>
</dbReference>
<keyword evidence="4" id="KW-1185">Reference proteome</keyword>
<dbReference type="PATRIC" id="fig|1246626.3.peg.1891"/>
<keyword evidence="1" id="KW-0560">Oxidoreductase</keyword>
<reference evidence="3 4" key="1">
    <citation type="journal article" date="2014" name="Gene">
        <title>A comparative genomic analysis of the alkalitolerant soil bacterium Bacillus lehensis G1.</title>
        <authorList>
            <person name="Noor Y.M."/>
            <person name="Samsulrizal N.H."/>
            <person name="Jema'on N.A."/>
            <person name="Low K.O."/>
            <person name="Ramli A.N."/>
            <person name="Alias N.I."/>
            <person name="Damis S.I."/>
            <person name="Fuzi S.F."/>
            <person name="Isa M.N."/>
            <person name="Murad A.M."/>
            <person name="Raih M.F."/>
            <person name="Bakar F.D."/>
            <person name="Najimudin N."/>
            <person name="Mahadi N.M."/>
            <person name="Illias R.M."/>
        </authorList>
    </citation>
    <scope>NUCLEOTIDE SEQUENCE [LARGE SCALE GENOMIC DNA]</scope>
    <source>
        <strain evidence="3 4">G1</strain>
    </source>
</reference>
<gene>
    <name evidence="3" type="ORF">BleG1_1893</name>
</gene>
<dbReference type="RefSeq" id="WP_038479906.1">
    <property type="nucleotide sequence ID" value="NZ_CP003923.1"/>
</dbReference>
<dbReference type="Pfam" id="PF00248">
    <property type="entry name" value="Aldo_ket_red"/>
    <property type="match status" value="1"/>
</dbReference>
<dbReference type="HOGENOM" id="CLU_023205_2_0_9"/>
<dbReference type="Gene3D" id="3.20.20.100">
    <property type="entry name" value="NADP-dependent oxidoreductase domain"/>
    <property type="match status" value="1"/>
</dbReference>
<evidence type="ECO:0000256" key="1">
    <source>
        <dbReference type="ARBA" id="ARBA00023002"/>
    </source>
</evidence>
<sequence length="314" mass="35118">MLKTIQLEGLSSPVSSLIMGSDYFTPENQETASQMIENYLRIGGNTIDTAFIYSGGLSEQAIGNWLDNGNRERVNIWTKGGHPNQNGHTITKAELKEQLKISLDRLKTDHVELYALHRDDPSVPVGHILEWLNEFIEDGYISTFGGSNWETSRLEEANDYASTHGLRGFSFSSPNLSLAKAKEAYWPGCISLDASDIKWHQQSTIPVLSWSSQARGFFTGRFDRNDFSNEDLVRVFYNDDNWKRFDRAAELAEKKGVTTIEIALAYVLNQSFPTAAIIGPQNKEEMVSCAQGASIVLSKDEINWLNLDVPTPSS</sequence>
<dbReference type="EMBL" id="CP003923">
    <property type="protein sequence ID" value="AIC94471.1"/>
    <property type="molecule type" value="Genomic_DNA"/>
</dbReference>
<dbReference type="SUPFAM" id="SSF51430">
    <property type="entry name" value="NAD(P)-linked oxidoreductase"/>
    <property type="match status" value="1"/>
</dbReference>
<dbReference type="PANTHER" id="PTHR43364:SF4">
    <property type="entry name" value="NAD(P)-LINKED OXIDOREDUCTASE SUPERFAMILY PROTEIN"/>
    <property type="match status" value="1"/>
</dbReference>
<evidence type="ECO:0000313" key="4">
    <source>
        <dbReference type="Proteomes" id="UP000027142"/>
    </source>
</evidence>
<dbReference type="OrthoDB" id="9773828at2"/>
<dbReference type="eggNOG" id="COG0667">
    <property type="taxonomic scope" value="Bacteria"/>
</dbReference>
<feature type="domain" description="NADP-dependent oxidoreductase" evidence="2">
    <location>
        <begin position="24"/>
        <end position="303"/>
    </location>
</feature>
<dbReference type="AlphaFoldDB" id="A0A060LTA4"/>
<name>A0A060LTA4_9BACI</name>
<dbReference type="InterPro" id="IPR050523">
    <property type="entry name" value="AKR_Detox_Biosynth"/>
</dbReference>
<dbReference type="GO" id="GO:0005829">
    <property type="term" value="C:cytosol"/>
    <property type="evidence" value="ECO:0007669"/>
    <property type="project" value="TreeGrafter"/>
</dbReference>
<dbReference type="InterPro" id="IPR036812">
    <property type="entry name" value="NAD(P)_OxRdtase_dom_sf"/>
</dbReference>
<dbReference type="Proteomes" id="UP000027142">
    <property type="component" value="Chromosome"/>
</dbReference>